<evidence type="ECO:0000313" key="1">
    <source>
        <dbReference type="EMBL" id="KAG0717887.1"/>
    </source>
</evidence>
<evidence type="ECO:0000313" key="2">
    <source>
        <dbReference type="Proteomes" id="UP000770661"/>
    </source>
</evidence>
<dbReference type="EMBL" id="JACEEZ010016948">
    <property type="protein sequence ID" value="KAG0717887.1"/>
    <property type="molecule type" value="Genomic_DNA"/>
</dbReference>
<proteinExistence type="predicted"/>
<dbReference type="AlphaFoldDB" id="A0A8J5CS71"/>
<sequence length="59" mass="6486">MSGMTGITVPALDWDAEDLPTAFRCFRNYVNHVFNGPLAEQNGEAKASYLMLWLGPVGI</sequence>
<comment type="caution">
    <text evidence="1">The sequence shown here is derived from an EMBL/GenBank/DDBJ whole genome shotgun (WGS) entry which is preliminary data.</text>
</comment>
<gene>
    <name evidence="1" type="ORF">GWK47_007921</name>
</gene>
<accession>A0A8J5CS71</accession>
<organism evidence="1 2">
    <name type="scientific">Chionoecetes opilio</name>
    <name type="common">Atlantic snow crab</name>
    <name type="synonym">Cancer opilio</name>
    <dbReference type="NCBI Taxonomy" id="41210"/>
    <lineage>
        <taxon>Eukaryota</taxon>
        <taxon>Metazoa</taxon>
        <taxon>Ecdysozoa</taxon>
        <taxon>Arthropoda</taxon>
        <taxon>Crustacea</taxon>
        <taxon>Multicrustacea</taxon>
        <taxon>Malacostraca</taxon>
        <taxon>Eumalacostraca</taxon>
        <taxon>Eucarida</taxon>
        <taxon>Decapoda</taxon>
        <taxon>Pleocyemata</taxon>
        <taxon>Brachyura</taxon>
        <taxon>Eubrachyura</taxon>
        <taxon>Majoidea</taxon>
        <taxon>Majidae</taxon>
        <taxon>Chionoecetes</taxon>
    </lineage>
</organism>
<dbReference type="OrthoDB" id="10063781at2759"/>
<keyword evidence="2" id="KW-1185">Reference proteome</keyword>
<name>A0A8J5CS71_CHIOP</name>
<reference evidence="1" key="1">
    <citation type="submission" date="2020-07" db="EMBL/GenBank/DDBJ databases">
        <title>The High-quality genome of the commercially important snow crab, Chionoecetes opilio.</title>
        <authorList>
            <person name="Jeong J.-H."/>
            <person name="Ryu S."/>
        </authorList>
    </citation>
    <scope>NUCLEOTIDE SEQUENCE</scope>
    <source>
        <strain evidence="1">MADBK_172401_WGS</strain>
        <tissue evidence="1">Digestive gland</tissue>
    </source>
</reference>
<dbReference type="Proteomes" id="UP000770661">
    <property type="component" value="Unassembled WGS sequence"/>
</dbReference>
<protein>
    <submittedName>
        <fullName evidence="1">Uncharacterized protein</fullName>
    </submittedName>
</protein>